<keyword evidence="5 8" id="KW-0472">Membrane</keyword>
<dbReference type="Pfam" id="PF04977">
    <property type="entry name" value="DivIC"/>
    <property type="match status" value="1"/>
</dbReference>
<dbReference type="Proteomes" id="UP000199032">
    <property type="component" value="Unassembled WGS sequence"/>
</dbReference>
<name>A0A0S4LDI0_9BACT</name>
<keyword evidence="7" id="KW-0175">Coiled coil</keyword>
<evidence type="ECO:0000256" key="4">
    <source>
        <dbReference type="ARBA" id="ARBA00022989"/>
    </source>
</evidence>
<keyword evidence="1" id="KW-1003">Cell membrane</keyword>
<organism evidence="9 10">
    <name type="scientific">Candidatus Nitrospira nitrosa</name>
    <dbReference type="NCBI Taxonomy" id="1742972"/>
    <lineage>
        <taxon>Bacteria</taxon>
        <taxon>Pseudomonadati</taxon>
        <taxon>Nitrospirota</taxon>
        <taxon>Nitrospiria</taxon>
        <taxon>Nitrospirales</taxon>
        <taxon>Nitrospiraceae</taxon>
        <taxon>Nitrospira</taxon>
    </lineage>
</organism>
<dbReference type="PANTHER" id="PTHR37485:SF1">
    <property type="entry name" value="CELL DIVISION PROTEIN FTSB"/>
    <property type="match status" value="1"/>
</dbReference>
<dbReference type="InterPro" id="IPR023081">
    <property type="entry name" value="Cell_div_FtsB"/>
</dbReference>
<keyword evidence="4 8" id="KW-1133">Transmembrane helix</keyword>
<evidence type="ECO:0000256" key="6">
    <source>
        <dbReference type="ARBA" id="ARBA00023306"/>
    </source>
</evidence>
<dbReference type="STRING" id="1742972.COMA1_20046"/>
<dbReference type="RefSeq" id="WP_090747144.1">
    <property type="nucleotide sequence ID" value="NZ_CZQA01000008.1"/>
</dbReference>
<evidence type="ECO:0000256" key="1">
    <source>
        <dbReference type="ARBA" id="ARBA00022475"/>
    </source>
</evidence>
<sequence>MVIKQNRGRDWLEWQRRLFTLAQVGGVIGVLWLGVALFYGEMGLSRYLTMRDYAKNLEEELSVLRKENVTLQHDILRLQHDPTKIEQLAREQLGYVRKGETVYQFIPGSEKQQEPSSKP</sequence>
<keyword evidence="6" id="KW-0131">Cell cycle</keyword>
<protein>
    <submittedName>
        <fullName evidence="9">Cell division protein FtsB homolog</fullName>
    </submittedName>
</protein>
<dbReference type="EMBL" id="CZQA01000008">
    <property type="protein sequence ID" value="CUS34942.1"/>
    <property type="molecule type" value="Genomic_DNA"/>
</dbReference>
<keyword evidence="3 8" id="KW-0812">Transmembrane</keyword>
<dbReference type="OrthoDB" id="9789040at2"/>
<evidence type="ECO:0000256" key="3">
    <source>
        <dbReference type="ARBA" id="ARBA00022692"/>
    </source>
</evidence>
<reference evidence="9 10" key="1">
    <citation type="submission" date="2015-10" db="EMBL/GenBank/DDBJ databases">
        <authorList>
            <person name="Gilbert D.G."/>
        </authorList>
    </citation>
    <scope>NUCLEOTIDE SEQUENCE [LARGE SCALE GENOMIC DNA]</scope>
    <source>
        <strain evidence="9">COMA1</strain>
    </source>
</reference>
<evidence type="ECO:0000256" key="7">
    <source>
        <dbReference type="SAM" id="Coils"/>
    </source>
</evidence>
<feature type="coiled-coil region" evidence="7">
    <location>
        <begin position="47"/>
        <end position="74"/>
    </location>
</feature>
<evidence type="ECO:0000313" key="10">
    <source>
        <dbReference type="Proteomes" id="UP000199032"/>
    </source>
</evidence>
<feature type="transmembrane region" description="Helical" evidence="8">
    <location>
        <begin position="20"/>
        <end position="40"/>
    </location>
</feature>
<evidence type="ECO:0000313" key="9">
    <source>
        <dbReference type="EMBL" id="CUS34942.1"/>
    </source>
</evidence>
<dbReference type="InterPro" id="IPR007060">
    <property type="entry name" value="FtsL/DivIC"/>
</dbReference>
<evidence type="ECO:0000256" key="2">
    <source>
        <dbReference type="ARBA" id="ARBA00022618"/>
    </source>
</evidence>
<proteinExistence type="predicted"/>
<evidence type="ECO:0000256" key="8">
    <source>
        <dbReference type="SAM" id="Phobius"/>
    </source>
</evidence>
<keyword evidence="10" id="KW-1185">Reference proteome</keyword>
<evidence type="ECO:0000256" key="5">
    <source>
        <dbReference type="ARBA" id="ARBA00023136"/>
    </source>
</evidence>
<dbReference type="GO" id="GO:0043093">
    <property type="term" value="P:FtsZ-dependent cytokinesis"/>
    <property type="evidence" value="ECO:0007669"/>
    <property type="project" value="TreeGrafter"/>
</dbReference>
<accession>A0A0S4LDI0</accession>
<dbReference type="PANTHER" id="PTHR37485">
    <property type="entry name" value="CELL DIVISION PROTEIN FTSB"/>
    <property type="match status" value="1"/>
</dbReference>
<dbReference type="AlphaFoldDB" id="A0A0S4LDI0"/>
<gene>
    <name evidence="9" type="primary">ftsB</name>
    <name evidence="9" type="ORF">COMA1_20046</name>
</gene>
<dbReference type="GO" id="GO:0030428">
    <property type="term" value="C:cell septum"/>
    <property type="evidence" value="ECO:0007669"/>
    <property type="project" value="TreeGrafter"/>
</dbReference>
<keyword evidence="2 9" id="KW-0132">Cell division</keyword>